<evidence type="ECO:0000256" key="1">
    <source>
        <dbReference type="SAM" id="MobiDB-lite"/>
    </source>
</evidence>
<evidence type="ECO:0000313" key="2">
    <source>
        <dbReference type="EMBL" id="KDQ54645.1"/>
    </source>
</evidence>
<dbReference type="InParanoid" id="A0A067PLD5"/>
<gene>
    <name evidence="2" type="ORF">JAAARDRAFT_400692</name>
</gene>
<keyword evidence="3" id="KW-1185">Reference proteome</keyword>
<evidence type="ECO:0000313" key="3">
    <source>
        <dbReference type="Proteomes" id="UP000027265"/>
    </source>
</evidence>
<dbReference type="AlphaFoldDB" id="A0A067PLD5"/>
<accession>A0A067PLD5</accession>
<feature type="region of interest" description="Disordered" evidence="1">
    <location>
        <begin position="63"/>
        <end position="85"/>
    </location>
</feature>
<sequence length="85" mass="9541">MGRGNYSFRSWRHCQNGDCSPLHANQRLPPQGKGQQYNEPYPYIPGDTTQGYYTSQISGLIKESWTPERGHEGQNPGTSVGGRRT</sequence>
<feature type="region of interest" description="Disordered" evidence="1">
    <location>
        <begin position="19"/>
        <end position="50"/>
    </location>
</feature>
<dbReference type="EMBL" id="KL197728">
    <property type="protein sequence ID" value="KDQ54645.1"/>
    <property type="molecule type" value="Genomic_DNA"/>
</dbReference>
<dbReference type="HOGENOM" id="CLU_2512943_0_0_1"/>
<reference evidence="3" key="1">
    <citation type="journal article" date="2014" name="Proc. Natl. Acad. Sci. U.S.A.">
        <title>Extensive sampling of basidiomycete genomes demonstrates inadequacy of the white-rot/brown-rot paradigm for wood decay fungi.</title>
        <authorList>
            <person name="Riley R."/>
            <person name="Salamov A.A."/>
            <person name="Brown D.W."/>
            <person name="Nagy L.G."/>
            <person name="Floudas D."/>
            <person name="Held B.W."/>
            <person name="Levasseur A."/>
            <person name="Lombard V."/>
            <person name="Morin E."/>
            <person name="Otillar R."/>
            <person name="Lindquist E.A."/>
            <person name="Sun H."/>
            <person name="LaButti K.M."/>
            <person name="Schmutz J."/>
            <person name="Jabbour D."/>
            <person name="Luo H."/>
            <person name="Baker S.E."/>
            <person name="Pisabarro A.G."/>
            <person name="Walton J.D."/>
            <person name="Blanchette R.A."/>
            <person name="Henrissat B."/>
            <person name="Martin F."/>
            <person name="Cullen D."/>
            <person name="Hibbett D.S."/>
            <person name="Grigoriev I.V."/>
        </authorList>
    </citation>
    <scope>NUCLEOTIDE SEQUENCE [LARGE SCALE GENOMIC DNA]</scope>
    <source>
        <strain evidence="3">MUCL 33604</strain>
    </source>
</reference>
<protein>
    <submittedName>
        <fullName evidence="2">Uncharacterized protein</fullName>
    </submittedName>
</protein>
<proteinExistence type="predicted"/>
<organism evidence="2 3">
    <name type="scientific">Jaapia argillacea MUCL 33604</name>
    <dbReference type="NCBI Taxonomy" id="933084"/>
    <lineage>
        <taxon>Eukaryota</taxon>
        <taxon>Fungi</taxon>
        <taxon>Dikarya</taxon>
        <taxon>Basidiomycota</taxon>
        <taxon>Agaricomycotina</taxon>
        <taxon>Agaricomycetes</taxon>
        <taxon>Agaricomycetidae</taxon>
        <taxon>Jaapiales</taxon>
        <taxon>Jaapiaceae</taxon>
        <taxon>Jaapia</taxon>
    </lineage>
</organism>
<dbReference type="Proteomes" id="UP000027265">
    <property type="component" value="Unassembled WGS sequence"/>
</dbReference>
<name>A0A067PLD5_9AGAM</name>